<gene>
    <name evidence="3" type="ORF">BZB76_1682</name>
</gene>
<proteinExistence type="predicted"/>
<feature type="signal peptide" evidence="2">
    <location>
        <begin position="1"/>
        <end position="29"/>
    </location>
</feature>
<feature type="chain" id="PRO_5039665238" evidence="2">
    <location>
        <begin position="30"/>
        <end position="192"/>
    </location>
</feature>
<dbReference type="RefSeq" id="WP_147449370.1">
    <property type="nucleotide sequence ID" value="NZ_RBWU01000002.1"/>
</dbReference>
<feature type="compositionally biased region" description="Basic and acidic residues" evidence="1">
    <location>
        <begin position="92"/>
        <end position="104"/>
    </location>
</feature>
<comment type="caution">
    <text evidence="3">The sequence shown here is derived from an EMBL/GenBank/DDBJ whole genome shotgun (WGS) entry which is preliminary data.</text>
</comment>
<protein>
    <submittedName>
        <fullName evidence="3">Uncharacterized protein</fullName>
    </submittedName>
</protein>
<name>A0A495QSA0_9ACTN</name>
<evidence type="ECO:0000313" key="4">
    <source>
        <dbReference type="Proteomes" id="UP000274601"/>
    </source>
</evidence>
<dbReference type="EMBL" id="RBWU01000002">
    <property type="protein sequence ID" value="RKS76328.1"/>
    <property type="molecule type" value="Genomic_DNA"/>
</dbReference>
<reference evidence="3 4" key="1">
    <citation type="submission" date="2018-10" db="EMBL/GenBank/DDBJ databases">
        <title>Genomic Encyclopedia of Archaeal and Bacterial Type Strains, Phase II (KMG-II): from individual species to whole genera.</title>
        <authorList>
            <person name="Goeker M."/>
        </authorList>
    </citation>
    <scope>NUCLEOTIDE SEQUENCE [LARGE SCALE GENOMIC DNA]</scope>
    <source>
        <strain evidence="3 4">DSM 43383</strain>
    </source>
</reference>
<organism evidence="3 4">
    <name type="scientific">Actinomadura pelletieri DSM 43383</name>
    <dbReference type="NCBI Taxonomy" id="1120940"/>
    <lineage>
        <taxon>Bacteria</taxon>
        <taxon>Bacillati</taxon>
        <taxon>Actinomycetota</taxon>
        <taxon>Actinomycetes</taxon>
        <taxon>Streptosporangiales</taxon>
        <taxon>Thermomonosporaceae</taxon>
        <taxon>Actinomadura</taxon>
    </lineage>
</organism>
<accession>A0A495QSA0</accession>
<keyword evidence="4" id="KW-1185">Reference proteome</keyword>
<keyword evidence="2" id="KW-0732">Signal</keyword>
<dbReference type="OrthoDB" id="3539433at2"/>
<feature type="region of interest" description="Disordered" evidence="1">
    <location>
        <begin position="27"/>
        <end position="104"/>
    </location>
</feature>
<evidence type="ECO:0000256" key="1">
    <source>
        <dbReference type="SAM" id="MobiDB-lite"/>
    </source>
</evidence>
<dbReference type="Proteomes" id="UP000274601">
    <property type="component" value="Unassembled WGS sequence"/>
</dbReference>
<evidence type="ECO:0000313" key="3">
    <source>
        <dbReference type="EMBL" id="RKS76328.1"/>
    </source>
</evidence>
<sequence length="192" mass="19611">MSARRLSLLTMTAALALTASLGTANAALAVPPPSPADTKSTADGNPKPDPQHADLVGSPKTNAMPAGPSSNPSPAEAGKPPAKPKSKPKSPPKGESKPVAKDGTDLHACLDARCEVEVRSGQEIQLDGRYGVEEIEVELHGGQATLFVRGNGSTAIASMTTTRPGPATAINGVRISAYQVAHDTVILNISHA</sequence>
<evidence type="ECO:0000256" key="2">
    <source>
        <dbReference type="SAM" id="SignalP"/>
    </source>
</evidence>
<dbReference type="AlphaFoldDB" id="A0A495QSA0"/>